<dbReference type="EMBL" id="CP000975">
    <property type="protein sequence ID" value="ACD82336.1"/>
    <property type="molecule type" value="Genomic_DNA"/>
</dbReference>
<reference evidence="1 2" key="1">
    <citation type="journal article" date="2008" name="Biol. Direct">
        <title>Complete genome sequence of the extremely acidophilic methanotroph isolate V4, Methylacidiphilum infernorum, a representative of the bacterial phylum Verrucomicrobia.</title>
        <authorList>
            <person name="Hou S."/>
            <person name="Makarova K.S."/>
            <person name="Saw J.H."/>
            <person name="Senin P."/>
            <person name="Ly B.V."/>
            <person name="Zhou Z."/>
            <person name="Ren Y."/>
            <person name="Wang J."/>
            <person name="Galperin M.Y."/>
            <person name="Omelchenko M.V."/>
            <person name="Wolf Y.I."/>
            <person name="Yutin N."/>
            <person name="Koonin E.V."/>
            <person name="Stott M.B."/>
            <person name="Mountain B.W."/>
            <person name="Crowe M.A."/>
            <person name="Smirnova A.V."/>
            <person name="Dunfield P.F."/>
            <person name="Feng L."/>
            <person name="Wang L."/>
            <person name="Alam M."/>
        </authorList>
    </citation>
    <scope>NUCLEOTIDE SEQUENCE [LARGE SCALE GENOMIC DNA]</scope>
    <source>
        <strain evidence="2">Isolate V4</strain>
    </source>
</reference>
<gene>
    <name evidence="1" type="ordered locus">Minf_0276</name>
</gene>
<protein>
    <submittedName>
        <fullName evidence="1">Uncharacterized protein</fullName>
    </submittedName>
</protein>
<dbReference type="RefSeq" id="WP_012462618.1">
    <property type="nucleotide sequence ID" value="NC_010794.1"/>
</dbReference>
<evidence type="ECO:0000313" key="1">
    <source>
        <dbReference type="EMBL" id="ACD82336.1"/>
    </source>
</evidence>
<dbReference type="AlphaFoldDB" id="B3DY59"/>
<dbReference type="STRING" id="481448.Minf_0276"/>
<organism evidence="1 2">
    <name type="scientific">Methylacidiphilum infernorum (isolate V4)</name>
    <name type="common">Methylokorus infernorum (strain V4)</name>
    <dbReference type="NCBI Taxonomy" id="481448"/>
    <lineage>
        <taxon>Bacteria</taxon>
        <taxon>Pseudomonadati</taxon>
        <taxon>Verrucomicrobiota</taxon>
        <taxon>Methylacidiphilae</taxon>
        <taxon>Methylacidiphilales</taxon>
        <taxon>Methylacidiphilaceae</taxon>
        <taxon>Methylacidiphilum (ex Ratnadevi et al. 2023)</taxon>
    </lineage>
</organism>
<dbReference type="KEGG" id="min:Minf_0276"/>
<dbReference type="HOGENOM" id="CLU_1608914_0_0_0"/>
<proteinExistence type="predicted"/>
<evidence type="ECO:0000313" key="2">
    <source>
        <dbReference type="Proteomes" id="UP000009149"/>
    </source>
</evidence>
<sequence>MSEPDERKLTYFSYKIVEVKRIDPKEGDELEKKFKNEVHGEFLKYLAKNKRENLLQWGFTEDQIKNDFLNGKLPRFQDDNRWSVDHRIPLFLSGNLEDPNSFENLDFLPNPLHDLKTKLIENKIDRVLNKLAGKYGSYGFPKNGKAVALAHSPFSHYCEPKTLRIKTTVDGSWKSTKLK</sequence>
<dbReference type="Proteomes" id="UP000009149">
    <property type="component" value="Chromosome"/>
</dbReference>
<name>B3DY59_METI4</name>
<accession>B3DY59</accession>